<accession>A0A1I7IVL5</accession>
<dbReference type="Proteomes" id="UP000199138">
    <property type="component" value="Unassembled WGS sequence"/>
</dbReference>
<organism evidence="1 2">
    <name type="scientific">Pustulibacterium marinum</name>
    <dbReference type="NCBI Taxonomy" id="1224947"/>
    <lineage>
        <taxon>Bacteria</taxon>
        <taxon>Pseudomonadati</taxon>
        <taxon>Bacteroidota</taxon>
        <taxon>Flavobacteriia</taxon>
        <taxon>Flavobacteriales</taxon>
        <taxon>Flavobacteriaceae</taxon>
        <taxon>Pustulibacterium</taxon>
    </lineage>
</organism>
<protein>
    <submittedName>
        <fullName evidence="1">Uncharacterized protein</fullName>
    </submittedName>
</protein>
<keyword evidence="2" id="KW-1185">Reference proteome</keyword>
<dbReference type="RefSeq" id="WP_093026546.1">
    <property type="nucleotide sequence ID" value="NZ_FPBK01000023.1"/>
</dbReference>
<gene>
    <name evidence="1" type="ORF">SAMN05216480_1232</name>
</gene>
<evidence type="ECO:0000313" key="1">
    <source>
        <dbReference type="EMBL" id="SFU76970.1"/>
    </source>
</evidence>
<reference evidence="1 2" key="1">
    <citation type="submission" date="2016-10" db="EMBL/GenBank/DDBJ databases">
        <authorList>
            <person name="de Groot N.N."/>
        </authorList>
    </citation>
    <scope>NUCLEOTIDE SEQUENCE [LARGE SCALE GENOMIC DNA]</scope>
    <source>
        <strain evidence="1 2">CGMCC 1.12333</strain>
    </source>
</reference>
<dbReference type="OrthoDB" id="1187827at2"/>
<dbReference type="STRING" id="1224947.SAMN05216480_1232"/>
<sequence length="151" mass="18088">MEINDTNFFQDTVAVFEYVKDSEVINQPPDFVSKWEKIVWDNELYYNSENDQLMVSENEKTIFWNEKSYPILDTKEGFENSKGYFIETDKVSSKYWYANGGVYRFSNHWGCVNTCDWKITGELPLGYFLRKRNRRPILCFCKWENFTLVSD</sequence>
<name>A0A1I7IVL5_9FLAO</name>
<dbReference type="AlphaFoldDB" id="A0A1I7IVL5"/>
<proteinExistence type="predicted"/>
<evidence type="ECO:0000313" key="2">
    <source>
        <dbReference type="Proteomes" id="UP000199138"/>
    </source>
</evidence>
<dbReference type="EMBL" id="FPBK01000023">
    <property type="protein sequence ID" value="SFU76970.1"/>
    <property type="molecule type" value="Genomic_DNA"/>
</dbReference>